<evidence type="ECO:0000256" key="1">
    <source>
        <dbReference type="SAM" id="MobiDB-lite"/>
    </source>
</evidence>
<dbReference type="SUPFAM" id="SSF103473">
    <property type="entry name" value="MFS general substrate transporter"/>
    <property type="match status" value="1"/>
</dbReference>
<feature type="compositionally biased region" description="Low complexity" evidence="1">
    <location>
        <begin position="49"/>
        <end position="70"/>
    </location>
</feature>
<dbReference type="Pfam" id="PF13593">
    <property type="entry name" value="SBF_like"/>
    <property type="match status" value="1"/>
</dbReference>
<feature type="region of interest" description="Disordered" evidence="1">
    <location>
        <begin position="1"/>
        <end position="70"/>
    </location>
</feature>
<dbReference type="InterPro" id="IPR036259">
    <property type="entry name" value="MFS_trans_sf"/>
</dbReference>
<dbReference type="Gene3D" id="1.20.1530.20">
    <property type="match status" value="1"/>
</dbReference>
<feature type="compositionally biased region" description="Polar residues" evidence="1">
    <location>
        <begin position="1"/>
        <end position="12"/>
    </location>
</feature>
<dbReference type="EMBL" id="JBEFKJ010000014">
    <property type="protein sequence ID" value="KAL2042200.1"/>
    <property type="molecule type" value="Genomic_DNA"/>
</dbReference>
<keyword evidence="2" id="KW-1133">Transmembrane helix</keyword>
<feature type="transmembrane region" description="Helical" evidence="2">
    <location>
        <begin position="82"/>
        <end position="105"/>
    </location>
</feature>
<comment type="caution">
    <text evidence="3">The sequence shown here is derived from an EMBL/GenBank/DDBJ whole genome shotgun (WGS) entry which is preliminary data.</text>
</comment>
<name>A0ABR4A8V2_9LECA</name>
<dbReference type="InterPro" id="IPR038770">
    <property type="entry name" value="Na+/solute_symporter_sf"/>
</dbReference>
<evidence type="ECO:0000313" key="3">
    <source>
        <dbReference type="EMBL" id="KAL2042200.1"/>
    </source>
</evidence>
<keyword evidence="4" id="KW-1185">Reference proteome</keyword>
<feature type="transmembrane region" description="Helical" evidence="2">
    <location>
        <begin position="213"/>
        <end position="236"/>
    </location>
</feature>
<feature type="transmembrane region" description="Helical" evidence="2">
    <location>
        <begin position="147"/>
        <end position="169"/>
    </location>
</feature>
<keyword evidence="2" id="KW-0472">Membrane</keyword>
<feature type="transmembrane region" description="Helical" evidence="2">
    <location>
        <begin position="117"/>
        <end position="135"/>
    </location>
</feature>
<feature type="transmembrane region" description="Helical" evidence="2">
    <location>
        <begin position="181"/>
        <end position="201"/>
    </location>
</feature>
<dbReference type="PANTHER" id="PTHR18640">
    <property type="entry name" value="SOLUTE CARRIER FAMILY 10 MEMBER 7"/>
    <property type="match status" value="1"/>
</dbReference>
<gene>
    <name evidence="3" type="ORF">N7G274_004688</name>
</gene>
<protein>
    <submittedName>
        <fullName evidence="3">Uncharacterized protein</fullName>
    </submittedName>
</protein>
<sequence>MSGMSSQQSNAEATAYTEAVPKRPSASKKGFTMSQIDEEEAVGSHNHGSPSRSSARLRPSTSHHTTGSTPSRFRWRRCLSQIRFLIVDQCFLFALGFLILLASQVQVTDSQQDKKEIVVTYLCVAVIFFITGRTLPTKVLLTNCSRWKLHIFVQIQSFLLTSAMVYAVFSLCATNPDFMDAGLLVGIIFTGSVPTTISFNVMMTKQVNGNQALAVVQSTLGNFLGPFISPLSILMYTSTGAWYTKVLPGLGSGGLVSYVVCWASHPKCLSKGHPEDFLRLAPLKTGFLVTPDHHLTDL</sequence>
<dbReference type="InterPro" id="IPR016833">
    <property type="entry name" value="Put_Na-Bile_cotransptr"/>
</dbReference>
<organism evidence="3 4">
    <name type="scientific">Stereocaulon virgatum</name>
    <dbReference type="NCBI Taxonomy" id="373712"/>
    <lineage>
        <taxon>Eukaryota</taxon>
        <taxon>Fungi</taxon>
        <taxon>Dikarya</taxon>
        <taxon>Ascomycota</taxon>
        <taxon>Pezizomycotina</taxon>
        <taxon>Lecanoromycetes</taxon>
        <taxon>OSLEUM clade</taxon>
        <taxon>Lecanoromycetidae</taxon>
        <taxon>Lecanorales</taxon>
        <taxon>Lecanorineae</taxon>
        <taxon>Stereocaulaceae</taxon>
        <taxon>Stereocaulon</taxon>
    </lineage>
</organism>
<evidence type="ECO:0000256" key="2">
    <source>
        <dbReference type="SAM" id="Phobius"/>
    </source>
</evidence>
<dbReference type="Proteomes" id="UP001590950">
    <property type="component" value="Unassembled WGS sequence"/>
</dbReference>
<reference evidence="3 4" key="1">
    <citation type="submission" date="2024-09" db="EMBL/GenBank/DDBJ databases">
        <title>Rethinking Asexuality: The Enigmatic Case of Functional Sexual Genes in Lepraria (Stereocaulaceae).</title>
        <authorList>
            <person name="Doellman M."/>
            <person name="Sun Y."/>
            <person name="Barcenas-Pena A."/>
            <person name="Lumbsch H.T."/>
            <person name="Grewe F."/>
        </authorList>
    </citation>
    <scope>NUCLEOTIDE SEQUENCE [LARGE SCALE GENOMIC DNA]</scope>
    <source>
        <strain evidence="3 4">Mercado 3170</strain>
    </source>
</reference>
<evidence type="ECO:0000313" key="4">
    <source>
        <dbReference type="Proteomes" id="UP001590950"/>
    </source>
</evidence>
<proteinExistence type="predicted"/>
<dbReference type="PANTHER" id="PTHR18640:SF5">
    <property type="entry name" value="SODIUM_BILE ACID COTRANSPORTER 7"/>
    <property type="match status" value="1"/>
</dbReference>
<keyword evidence="2" id="KW-0812">Transmembrane</keyword>
<accession>A0ABR4A8V2</accession>